<name>A0A0F5HYD7_BACTR</name>
<dbReference type="AlphaFoldDB" id="A0A0F5HYD7"/>
<dbReference type="STRING" id="1221996.QY95_02026"/>
<keyword evidence="2" id="KW-1185">Reference proteome</keyword>
<comment type="caution">
    <text evidence="1">The sequence shown here is derived from an EMBL/GenBank/DDBJ whole genome shotgun (WGS) entry which is preliminary data.</text>
</comment>
<dbReference type="EMBL" id="JWIR02000037">
    <property type="protein sequence ID" value="KKB39809.1"/>
    <property type="molecule type" value="Genomic_DNA"/>
</dbReference>
<sequence length="37" mass="4118">MCKQAEKCRKCKSCPMSVVIQEKRAGGSHINISPIKK</sequence>
<accession>A0A0F5I2C2</accession>
<reference evidence="1" key="1">
    <citation type="submission" date="2015-02" db="EMBL/GenBank/DDBJ databases">
        <title>Genome Assembly of Bacillaceae bacterium MTCC 8252.</title>
        <authorList>
            <person name="Verma A."/>
            <person name="Khatri I."/>
            <person name="Mual P."/>
            <person name="Subramanian S."/>
            <person name="Krishnamurthi S."/>
        </authorList>
    </citation>
    <scope>NUCLEOTIDE SEQUENCE [LARGE SCALE GENOMIC DNA]</scope>
    <source>
        <strain evidence="1">MTCC 8252</strain>
    </source>
</reference>
<evidence type="ECO:0000313" key="2">
    <source>
        <dbReference type="Proteomes" id="UP000031563"/>
    </source>
</evidence>
<protein>
    <submittedName>
        <fullName evidence="1">Uncharacterized protein</fullName>
    </submittedName>
</protein>
<evidence type="ECO:0000313" key="1">
    <source>
        <dbReference type="EMBL" id="KKB39809.1"/>
    </source>
</evidence>
<accession>A0A0F5HYD7</accession>
<gene>
    <name evidence="1" type="ORF">QY95_02026</name>
</gene>
<dbReference type="Proteomes" id="UP000031563">
    <property type="component" value="Unassembled WGS sequence"/>
</dbReference>
<organism evidence="1 2">
    <name type="scientific">Bacillus thermotolerans</name>
    <name type="common">Quasibacillus thermotolerans</name>
    <dbReference type="NCBI Taxonomy" id="1221996"/>
    <lineage>
        <taxon>Bacteria</taxon>
        <taxon>Bacillati</taxon>
        <taxon>Bacillota</taxon>
        <taxon>Bacilli</taxon>
        <taxon>Bacillales</taxon>
        <taxon>Bacillaceae</taxon>
        <taxon>Bacillus</taxon>
    </lineage>
</organism>
<proteinExistence type="predicted"/>